<evidence type="ECO:0000313" key="2">
    <source>
        <dbReference type="Proteomes" id="UP000288805"/>
    </source>
</evidence>
<dbReference type="InterPro" id="IPR036691">
    <property type="entry name" value="Endo/exonu/phosph_ase_sf"/>
</dbReference>
<proteinExistence type="predicted"/>
<name>A0A438DA44_VITVI</name>
<gene>
    <name evidence="1" type="ORF">CK203_078951</name>
</gene>
<dbReference type="SUPFAM" id="SSF56219">
    <property type="entry name" value="DNase I-like"/>
    <property type="match status" value="1"/>
</dbReference>
<sequence length="147" mass="16845">MFIEIVRSLSVGKNLGCVSMDVKGTIEGVLLSWDTRALDCLNMEAGFYSISCRFRNCEDGFLWLFTKIYGLVKGKERREMWEELAPIKGLLDEAWCLCGDFNVVHFPIEKRNCRQMSTTMREFSSFIEEFQLANLPLGGGNFTWCGE</sequence>
<dbReference type="Proteomes" id="UP000288805">
    <property type="component" value="Unassembled WGS sequence"/>
</dbReference>
<dbReference type="Gene3D" id="3.60.10.10">
    <property type="entry name" value="Endonuclease/exonuclease/phosphatase"/>
    <property type="match status" value="1"/>
</dbReference>
<dbReference type="AlphaFoldDB" id="A0A438DA44"/>
<evidence type="ECO:0008006" key="3">
    <source>
        <dbReference type="Google" id="ProtNLM"/>
    </source>
</evidence>
<dbReference type="EMBL" id="QGNW01001722">
    <property type="protein sequence ID" value="RVW32326.1"/>
    <property type="molecule type" value="Genomic_DNA"/>
</dbReference>
<comment type="caution">
    <text evidence="1">The sequence shown here is derived from an EMBL/GenBank/DDBJ whole genome shotgun (WGS) entry which is preliminary data.</text>
</comment>
<reference evidence="1 2" key="1">
    <citation type="journal article" date="2018" name="PLoS Genet.">
        <title>Population sequencing reveals clonal diversity and ancestral inbreeding in the grapevine cultivar Chardonnay.</title>
        <authorList>
            <person name="Roach M.J."/>
            <person name="Johnson D.L."/>
            <person name="Bohlmann J."/>
            <person name="van Vuuren H.J."/>
            <person name="Jones S.J."/>
            <person name="Pretorius I.S."/>
            <person name="Schmidt S.A."/>
            <person name="Borneman A.R."/>
        </authorList>
    </citation>
    <scope>NUCLEOTIDE SEQUENCE [LARGE SCALE GENOMIC DNA]</scope>
    <source>
        <strain evidence="2">cv. Chardonnay</strain>
        <tissue evidence="1">Leaf</tissue>
    </source>
</reference>
<organism evidence="1 2">
    <name type="scientific">Vitis vinifera</name>
    <name type="common">Grape</name>
    <dbReference type="NCBI Taxonomy" id="29760"/>
    <lineage>
        <taxon>Eukaryota</taxon>
        <taxon>Viridiplantae</taxon>
        <taxon>Streptophyta</taxon>
        <taxon>Embryophyta</taxon>
        <taxon>Tracheophyta</taxon>
        <taxon>Spermatophyta</taxon>
        <taxon>Magnoliopsida</taxon>
        <taxon>eudicotyledons</taxon>
        <taxon>Gunneridae</taxon>
        <taxon>Pentapetalae</taxon>
        <taxon>rosids</taxon>
        <taxon>Vitales</taxon>
        <taxon>Vitaceae</taxon>
        <taxon>Viteae</taxon>
        <taxon>Vitis</taxon>
    </lineage>
</organism>
<accession>A0A438DA44</accession>
<protein>
    <recommendedName>
        <fullName evidence="3">Endonuclease/exonuclease/phosphatase domain-containing protein</fullName>
    </recommendedName>
</protein>
<evidence type="ECO:0000313" key="1">
    <source>
        <dbReference type="EMBL" id="RVW32326.1"/>
    </source>
</evidence>